<gene>
    <name evidence="3" type="ORF">PoB_001048800</name>
</gene>
<feature type="region of interest" description="Disordered" evidence="1">
    <location>
        <begin position="281"/>
        <end position="326"/>
    </location>
</feature>
<accession>A0AAV3YNQ8</accession>
<evidence type="ECO:0000313" key="4">
    <source>
        <dbReference type="Proteomes" id="UP000735302"/>
    </source>
</evidence>
<evidence type="ECO:0000256" key="2">
    <source>
        <dbReference type="SAM" id="SignalP"/>
    </source>
</evidence>
<evidence type="ECO:0000313" key="3">
    <source>
        <dbReference type="EMBL" id="GFN83982.1"/>
    </source>
</evidence>
<evidence type="ECO:0000256" key="1">
    <source>
        <dbReference type="SAM" id="MobiDB-lite"/>
    </source>
</evidence>
<name>A0AAV3YNQ8_9GAST</name>
<reference evidence="3 4" key="1">
    <citation type="journal article" date="2021" name="Elife">
        <title>Chloroplast acquisition without the gene transfer in kleptoplastic sea slugs, Plakobranchus ocellatus.</title>
        <authorList>
            <person name="Maeda T."/>
            <person name="Takahashi S."/>
            <person name="Yoshida T."/>
            <person name="Shimamura S."/>
            <person name="Takaki Y."/>
            <person name="Nagai Y."/>
            <person name="Toyoda A."/>
            <person name="Suzuki Y."/>
            <person name="Arimoto A."/>
            <person name="Ishii H."/>
            <person name="Satoh N."/>
            <person name="Nishiyama T."/>
            <person name="Hasebe M."/>
            <person name="Maruyama T."/>
            <person name="Minagawa J."/>
            <person name="Obokata J."/>
            <person name="Shigenobu S."/>
        </authorList>
    </citation>
    <scope>NUCLEOTIDE SEQUENCE [LARGE SCALE GENOMIC DNA]</scope>
</reference>
<organism evidence="3 4">
    <name type="scientific">Plakobranchus ocellatus</name>
    <dbReference type="NCBI Taxonomy" id="259542"/>
    <lineage>
        <taxon>Eukaryota</taxon>
        <taxon>Metazoa</taxon>
        <taxon>Spiralia</taxon>
        <taxon>Lophotrochozoa</taxon>
        <taxon>Mollusca</taxon>
        <taxon>Gastropoda</taxon>
        <taxon>Heterobranchia</taxon>
        <taxon>Euthyneura</taxon>
        <taxon>Panpulmonata</taxon>
        <taxon>Sacoglossa</taxon>
        <taxon>Placobranchoidea</taxon>
        <taxon>Plakobranchidae</taxon>
        <taxon>Plakobranchus</taxon>
    </lineage>
</organism>
<protein>
    <submittedName>
        <fullName evidence="3">Glycosyltransferase family 32 protein</fullName>
    </submittedName>
</protein>
<dbReference type="Proteomes" id="UP000735302">
    <property type="component" value="Unassembled WGS sequence"/>
</dbReference>
<keyword evidence="2" id="KW-0732">Signal</keyword>
<feature type="signal peptide" evidence="2">
    <location>
        <begin position="1"/>
        <end position="24"/>
    </location>
</feature>
<keyword evidence="4" id="KW-1185">Reference proteome</keyword>
<sequence length="414" mass="46410">MMTEIPRIFHLSRLWLILMSVTLPEQLSPASSTQYAISGQKVSHMSLISGSFRNILSSKEQHQSHSRVRRSKSDTFYGVQKRLPAKNTRSKKTSGYTTQPDMFNTIFQPQFRESFDTMSRLGSKNDKVTSRFAFIDNAIRGVGNSGNVYQSKTPRFRKADSLKGRTISSFFKRKRNPVKTQRGYDRGNSRTGVPTRHKTVLPSNSVGESSAHGLRPRKENQAQKGSSGKVLTIAGAKFDAEGVNISPEETFVTPTIPSPSYDRDNTDMKELFLDTFLPYSESESHHSPTVDSGKSGIKPITNKNNYNRNNNFNGNKDHNSNDNLSKGDNLNIKVDFPQFSKQAVSNVAATFQTQALAYKDSRVFHPASSSVQYPSYPVYEDALVTTDFDTLGNLMRNVHKTEKKAQKLLQGSLR</sequence>
<feature type="region of interest" description="Disordered" evidence="1">
    <location>
        <begin position="171"/>
        <end position="228"/>
    </location>
</feature>
<feature type="compositionally biased region" description="Low complexity" evidence="1">
    <location>
        <begin position="302"/>
        <end position="314"/>
    </location>
</feature>
<dbReference type="AlphaFoldDB" id="A0AAV3YNQ8"/>
<feature type="chain" id="PRO_5043472625" evidence="2">
    <location>
        <begin position="25"/>
        <end position="414"/>
    </location>
</feature>
<proteinExistence type="predicted"/>
<comment type="caution">
    <text evidence="3">The sequence shown here is derived from an EMBL/GenBank/DDBJ whole genome shotgun (WGS) entry which is preliminary data.</text>
</comment>
<dbReference type="EMBL" id="BLXT01001274">
    <property type="protein sequence ID" value="GFN83982.1"/>
    <property type="molecule type" value="Genomic_DNA"/>
</dbReference>